<protein>
    <submittedName>
        <fullName evidence="1">Uncharacterized protein</fullName>
    </submittedName>
</protein>
<comment type="caution">
    <text evidence="1">The sequence shown here is derived from an EMBL/GenBank/DDBJ whole genome shotgun (WGS) entry which is preliminary data.</text>
</comment>
<gene>
    <name evidence="1" type="ORF">QYE76_046945</name>
</gene>
<keyword evidence="2" id="KW-1185">Reference proteome</keyword>
<dbReference type="EMBL" id="JAUUTY010000002">
    <property type="protein sequence ID" value="KAK1686097.1"/>
    <property type="molecule type" value="Genomic_DNA"/>
</dbReference>
<reference evidence="1" key="1">
    <citation type="submission" date="2023-07" db="EMBL/GenBank/DDBJ databases">
        <title>A chromosome-level genome assembly of Lolium multiflorum.</title>
        <authorList>
            <person name="Chen Y."/>
            <person name="Copetti D."/>
            <person name="Kolliker R."/>
            <person name="Studer B."/>
        </authorList>
    </citation>
    <scope>NUCLEOTIDE SEQUENCE</scope>
    <source>
        <strain evidence="1">02402/16</strain>
        <tissue evidence="1">Leaf</tissue>
    </source>
</reference>
<name>A0AAD8TQR9_LOLMU</name>
<sequence>MLVVPPWFHQALREWIKIPLPHSVSLSAWHFCDEWVQVTYYGGKVALCRNWPETVYKYDLHRDNVMAFKLQAFDIKMMIYKADSSTAGLYTCH</sequence>
<evidence type="ECO:0000313" key="1">
    <source>
        <dbReference type="EMBL" id="KAK1686097.1"/>
    </source>
</evidence>
<proteinExistence type="predicted"/>
<organism evidence="1 2">
    <name type="scientific">Lolium multiflorum</name>
    <name type="common">Italian ryegrass</name>
    <name type="synonym">Lolium perenne subsp. multiflorum</name>
    <dbReference type="NCBI Taxonomy" id="4521"/>
    <lineage>
        <taxon>Eukaryota</taxon>
        <taxon>Viridiplantae</taxon>
        <taxon>Streptophyta</taxon>
        <taxon>Embryophyta</taxon>
        <taxon>Tracheophyta</taxon>
        <taxon>Spermatophyta</taxon>
        <taxon>Magnoliopsida</taxon>
        <taxon>Liliopsida</taxon>
        <taxon>Poales</taxon>
        <taxon>Poaceae</taxon>
        <taxon>BOP clade</taxon>
        <taxon>Pooideae</taxon>
        <taxon>Poodae</taxon>
        <taxon>Poeae</taxon>
        <taxon>Poeae Chloroplast Group 2 (Poeae type)</taxon>
        <taxon>Loliodinae</taxon>
        <taxon>Loliinae</taxon>
        <taxon>Lolium</taxon>
    </lineage>
</organism>
<dbReference type="AlphaFoldDB" id="A0AAD8TQR9"/>
<evidence type="ECO:0000313" key="2">
    <source>
        <dbReference type="Proteomes" id="UP001231189"/>
    </source>
</evidence>
<dbReference type="Proteomes" id="UP001231189">
    <property type="component" value="Unassembled WGS sequence"/>
</dbReference>
<accession>A0AAD8TQR9</accession>